<gene>
    <name evidence="3" type="ORF">AVEN_21553_1</name>
</gene>
<dbReference type="GO" id="GO:0003676">
    <property type="term" value="F:nucleic acid binding"/>
    <property type="evidence" value="ECO:0007669"/>
    <property type="project" value="InterPro"/>
</dbReference>
<dbReference type="Gene3D" id="3.30.420.10">
    <property type="entry name" value="Ribonuclease H-like superfamily/Ribonuclease H"/>
    <property type="match status" value="1"/>
</dbReference>
<evidence type="ECO:0000313" key="3">
    <source>
        <dbReference type="EMBL" id="GBN54596.1"/>
    </source>
</evidence>
<organism evidence="3 4">
    <name type="scientific">Araneus ventricosus</name>
    <name type="common">Orbweaver spider</name>
    <name type="synonym">Epeira ventricosa</name>
    <dbReference type="NCBI Taxonomy" id="182803"/>
    <lineage>
        <taxon>Eukaryota</taxon>
        <taxon>Metazoa</taxon>
        <taxon>Ecdysozoa</taxon>
        <taxon>Arthropoda</taxon>
        <taxon>Chelicerata</taxon>
        <taxon>Arachnida</taxon>
        <taxon>Araneae</taxon>
        <taxon>Araneomorphae</taxon>
        <taxon>Entelegynae</taxon>
        <taxon>Araneoidea</taxon>
        <taxon>Araneidae</taxon>
        <taxon>Araneus</taxon>
    </lineage>
</organism>
<dbReference type="Pfam" id="PF16087">
    <property type="entry name" value="DUF4817"/>
    <property type="match status" value="1"/>
</dbReference>
<reference evidence="3 4" key="1">
    <citation type="journal article" date="2019" name="Sci. Rep.">
        <title>Orb-weaving spider Araneus ventricosus genome elucidates the spidroin gene catalogue.</title>
        <authorList>
            <person name="Kono N."/>
            <person name="Nakamura H."/>
            <person name="Ohtoshi R."/>
            <person name="Moran D.A.P."/>
            <person name="Shinohara A."/>
            <person name="Yoshida Y."/>
            <person name="Fujiwara M."/>
            <person name="Mori M."/>
            <person name="Tomita M."/>
            <person name="Arakawa K."/>
        </authorList>
    </citation>
    <scope>NUCLEOTIDE SEQUENCE [LARGE SCALE GENOMIC DNA]</scope>
</reference>
<dbReference type="InterPro" id="IPR032135">
    <property type="entry name" value="DUF4817"/>
</dbReference>
<dbReference type="AlphaFoldDB" id="A0A4Y2PWV4"/>
<dbReference type="PANTHER" id="PTHR47326:SF1">
    <property type="entry name" value="HTH PSQ-TYPE DOMAIN-CONTAINING PROTEIN"/>
    <property type="match status" value="1"/>
</dbReference>
<dbReference type="Proteomes" id="UP000499080">
    <property type="component" value="Unassembled WGS sequence"/>
</dbReference>
<proteinExistence type="predicted"/>
<dbReference type="PANTHER" id="PTHR47326">
    <property type="entry name" value="TRANSPOSABLE ELEMENT TC3 TRANSPOSASE-LIKE PROTEIN"/>
    <property type="match status" value="1"/>
</dbReference>
<dbReference type="OrthoDB" id="6411459at2759"/>
<comment type="caution">
    <text evidence="3">The sequence shown here is derived from an EMBL/GenBank/DDBJ whole genome shotgun (WGS) entry which is preliminary data.</text>
</comment>
<feature type="region of interest" description="Disordered" evidence="1">
    <location>
        <begin position="88"/>
        <end position="107"/>
    </location>
</feature>
<protein>
    <recommendedName>
        <fullName evidence="2">DUF4817 domain-containing protein</fullName>
    </recommendedName>
</protein>
<accession>A0A4Y2PWV4</accession>
<name>A0A4Y2PWV4_ARAVE</name>
<evidence type="ECO:0000259" key="2">
    <source>
        <dbReference type="Pfam" id="PF16087"/>
    </source>
</evidence>
<keyword evidence="4" id="KW-1185">Reference proteome</keyword>
<evidence type="ECO:0000256" key="1">
    <source>
        <dbReference type="SAM" id="MobiDB-lite"/>
    </source>
</evidence>
<sequence length="300" mass="34427">MPKEGATGSKIPDTGILVFECHFFASFANCVILKMTSPSEKANSVGWYFESKSIVKVQRNFHTKFNKPPPSRNSILSWHKKFLETGSVLDKPRSGRPSTSDSDVERIREAFTRSPTKSTRQASIELGVAQSSIRDVLHKRLHFKPYKMQLVHQLKQSDLSIRFNFAVDMLHRIDVDNDFLQRIIFTDEATFHVSGHVNKYNTRIWGSENPHFIIEPVRDSPKVNVWCGLMAYRVIGPFFFAELTVTKEVYMDMLQLFAIPQIPHIPNIFWQQDGAPSHWGKIVRSYLDTPSPVKDFSPTL</sequence>
<dbReference type="EMBL" id="BGPR01012107">
    <property type="protein sequence ID" value="GBN54596.1"/>
    <property type="molecule type" value="Genomic_DNA"/>
</dbReference>
<feature type="domain" description="DUF4817" evidence="2">
    <location>
        <begin position="40"/>
        <end position="88"/>
    </location>
</feature>
<evidence type="ECO:0000313" key="4">
    <source>
        <dbReference type="Proteomes" id="UP000499080"/>
    </source>
</evidence>
<dbReference type="InterPro" id="IPR036397">
    <property type="entry name" value="RNaseH_sf"/>
</dbReference>